<dbReference type="OrthoDB" id="9758038at2"/>
<dbReference type="Gene3D" id="1.20.120.330">
    <property type="entry name" value="Nucleotidyltransferases domain 2"/>
    <property type="match status" value="1"/>
</dbReference>
<keyword evidence="4 7" id="KW-0378">Hydrolase</keyword>
<dbReference type="SUPFAM" id="SSF109604">
    <property type="entry name" value="HD-domain/PDEase-like"/>
    <property type="match status" value="1"/>
</dbReference>
<comment type="function">
    <text evidence="7">Modifies, by uridylylation and deuridylylation, the PII regulatory proteins (GlnB and homologs), in response to the nitrogen status of the cell that GlnD senses through the glutamine level. Under low glutamine levels, catalyzes the conversion of the PII proteins and UTP to PII-UMP and PPi, while under higher glutamine levels, GlnD hydrolyzes PII-UMP to PII and UMP (deuridylylation). Thus, controls uridylylation state and activity of the PII proteins, and plays an important role in the regulation of nitrogen metabolism.</text>
</comment>
<dbReference type="SUPFAM" id="SSF81593">
    <property type="entry name" value="Nucleotidyltransferase substrate binding subunit/domain"/>
    <property type="match status" value="1"/>
</dbReference>
<keyword evidence="3" id="KW-0677">Repeat</keyword>
<dbReference type="CDD" id="cd04899">
    <property type="entry name" value="ACT_ACR-UUR-like_2"/>
    <property type="match status" value="1"/>
</dbReference>
<dbReference type="Gene3D" id="3.30.460.10">
    <property type="entry name" value="Beta Polymerase, domain 2"/>
    <property type="match status" value="1"/>
</dbReference>
<dbReference type="SUPFAM" id="SSF81301">
    <property type="entry name" value="Nucleotidyltransferase"/>
    <property type="match status" value="1"/>
</dbReference>
<comment type="catalytic activity">
    <reaction evidence="7">
        <text>[protein-PII]-L-tyrosine + UTP = [protein-PII]-uridylyl-L-tyrosine + diphosphate</text>
        <dbReference type="Rhea" id="RHEA:13673"/>
        <dbReference type="Rhea" id="RHEA-COMP:12147"/>
        <dbReference type="Rhea" id="RHEA-COMP:12148"/>
        <dbReference type="ChEBI" id="CHEBI:33019"/>
        <dbReference type="ChEBI" id="CHEBI:46398"/>
        <dbReference type="ChEBI" id="CHEBI:46858"/>
        <dbReference type="ChEBI" id="CHEBI:90602"/>
        <dbReference type="EC" id="2.7.7.59"/>
    </reaction>
</comment>
<comment type="domain">
    <text evidence="7">Has four distinct domains: an N-terminal nucleotidyltransferase (NT) domain responsible for UTase activity, a central HD domain that encodes UR activity, and two C-terminal ACT domains that seem to have a role in glutamine sensing.</text>
</comment>
<comment type="caution">
    <text evidence="7">Lacks conserved residue(s) required for the propagation of feature annotation.</text>
</comment>
<keyword evidence="1 7" id="KW-0808">Transferase</keyword>
<dbReference type="InterPro" id="IPR006674">
    <property type="entry name" value="HD_domain"/>
</dbReference>
<feature type="domain" description="ACT" evidence="9">
    <location>
        <begin position="831"/>
        <end position="903"/>
    </location>
</feature>
<comment type="similarity">
    <text evidence="7">Belongs to the GlnD family.</text>
</comment>
<dbReference type="EC" id="3.1.4.-" evidence="7"/>
<evidence type="ECO:0000313" key="12">
    <source>
        <dbReference type="Proteomes" id="UP000317421"/>
    </source>
</evidence>
<keyword evidence="12" id="KW-1185">Reference proteome</keyword>
<dbReference type="EMBL" id="SJPR01000003">
    <property type="protein sequence ID" value="TWT96883.1"/>
    <property type="molecule type" value="Genomic_DNA"/>
</dbReference>
<feature type="compositionally biased region" description="Basic and acidic residues" evidence="8">
    <location>
        <begin position="1"/>
        <end position="12"/>
    </location>
</feature>
<evidence type="ECO:0000313" key="11">
    <source>
        <dbReference type="EMBL" id="TWT96883.1"/>
    </source>
</evidence>
<name>A0A5C6AF85_9BACT</name>
<dbReference type="GO" id="GO:0008081">
    <property type="term" value="F:phosphoric diester hydrolase activity"/>
    <property type="evidence" value="ECO:0007669"/>
    <property type="project" value="UniProtKB-UniRule"/>
</dbReference>
<dbReference type="PIRSF" id="PIRSF006288">
    <property type="entry name" value="PII_uridyltransf"/>
    <property type="match status" value="1"/>
</dbReference>
<dbReference type="EC" id="2.7.7.59" evidence="7"/>
<evidence type="ECO:0000256" key="8">
    <source>
        <dbReference type="SAM" id="MobiDB-lite"/>
    </source>
</evidence>
<evidence type="ECO:0000256" key="1">
    <source>
        <dbReference type="ARBA" id="ARBA00022679"/>
    </source>
</evidence>
<dbReference type="InterPro" id="IPR013546">
    <property type="entry name" value="PII_UdlTrfase/GS_AdlTrfase"/>
</dbReference>
<dbReference type="InterPro" id="IPR003607">
    <property type="entry name" value="HD/PDEase_dom"/>
</dbReference>
<dbReference type="SMART" id="SM00471">
    <property type="entry name" value="HDc"/>
    <property type="match status" value="1"/>
</dbReference>
<keyword evidence="6 7" id="KW-0511">Multifunctional enzyme</keyword>
<gene>
    <name evidence="7 11" type="primary">glnD</name>
    <name evidence="11" type="ORF">Pla108_26580</name>
</gene>
<dbReference type="GO" id="GO:0008773">
    <property type="term" value="F:[protein-PII] uridylyltransferase activity"/>
    <property type="evidence" value="ECO:0007669"/>
    <property type="project" value="UniProtKB-UniRule"/>
</dbReference>
<dbReference type="RefSeq" id="WP_146445384.1">
    <property type="nucleotide sequence ID" value="NZ_SJPR01000003.1"/>
</dbReference>
<feature type="region of interest" description="Disordered" evidence="8">
    <location>
        <begin position="1"/>
        <end position="24"/>
    </location>
</feature>
<dbReference type="CDD" id="cd05401">
    <property type="entry name" value="NT_GlnE_GlnD_like"/>
    <property type="match status" value="1"/>
</dbReference>
<keyword evidence="5 7" id="KW-0460">Magnesium</keyword>
<dbReference type="PANTHER" id="PTHR47320:SF1">
    <property type="entry name" value="BIFUNCTIONAL URIDYLYLTRANSFERASE_URIDYLYL-REMOVING ENZYME"/>
    <property type="match status" value="1"/>
</dbReference>
<organism evidence="11 12">
    <name type="scientific">Botrimarina colliarenosi</name>
    <dbReference type="NCBI Taxonomy" id="2528001"/>
    <lineage>
        <taxon>Bacteria</taxon>
        <taxon>Pseudomonadati</taxon>
        <taxon>Planctomycetota</taxon>
        <taxon>Planctomycetia</taxon>
        <taxon>Pirellulales</taxon>
        <taxon>Lacipirellulaceae</taxon>
        <taxon>Botrimarina</taxon>
    </lineage>
</organism>
<comment type="cofactor">
    <cofactor evidence="7">
        <name>Mg(2+)</name>
        <dbReference type="ChEBI" id="CHEBI:18420"/>
    </cofactor>
</comment>
<dbReference type="NCBIfam" id="TIGR01693">
    <property type="entry name" value="UTase_glnD"/>
    <property type="match status" value="1"/>
</dbReference>
<comment type="catalytic activity">
    <reaction evidence="7">
        <text>[protein-PII]-uridylyl-L-tyrosine + H2O = [protein-PII]-L-tyrosine + UMP + H(+)</text>
        <dbReference type="Rhea" id="RHEA:48600"/>
        <dbReference type="Rhea" id="RHEA-COMP:12147"/>
        <dbReference type="Rhea" id="RHEA-COMP:12148"/>
        <dbReference type="ChEBI" id="CHEBI:15377"/>
        <dbReference type="ChEBI" id="CHEBI:15378"/>
        <dbReference type="ChEBI" id="CHEBI:46858"/>
        <dbReference type="ChEBI" id="CHEBI:57865"/>
        <dbReference type="ChEBI" id="CHEBI:90602"/>
    </reaction>
</comment>
<reference evidence="11 12" key="1">
    <citation type="submission" date="2019-02" db="EMBL/GenBank/DDBJ databases">
        <title>Deep-cultivation of Planctomycetes and their phenomic and genomic characterization uncovers novel biology.</title>
        <authorList>
            <person name="Wiegand S."/>
            <person name="Jogler M."/>
            <person name="Boedeker C."/>
            <person name="Pinto D."/>
            <person name="Vollmers J."/>
            <person name="Rivas-Marin E."/>
            <person name="Kohn T."/>
            <person name="Peeters S.H."/>
            <person name="Heuer A."/>
            <person name="Rast P."/>
            <person name="Oberbeckmann S."/>
            <person name="Bunk B."/>
            <person name="Jeske O."/>
            <person name="Meyerdierks A."/>
            <person name="Storesund J.E."/>
            <person name="Kallscheuer N."/>
            <person name="Luecker S."/>
            <person name="Lage O.M."/>
            <person name="Pohl T."/>
            <person name="Merkel B.J."/>
            <person name="Hornburger P."/>
            <person name="Mueller R.-W."/>
            <person name="Bruemmer F."/>
            <person name="Labrenz M."/>
            <person name="Spormann A.M."/>
            <person name="Op Den Camp H."/>
            <person name="Overmann J."/>
            <person name="Amann R."/>
            <person name="Jetten M.S.M."/>
            <person name="Mascher T."/>
            <person name="Medema M.H."/>
            <person name="Devos D.P."/>
            <person name="Kaster A.-K."/>
            <person name="Ovreas L."/>
            <person name="Rohde M."/>
            <person name="Galperin M.Y."/>
            <person name="Jogler C."/>
        </authorList>
    </citation>
    <scope>NUCLEOTIDE SEQUENCE [LARGE SCALE GENOMIC DNA]</scope>
    <source>
        <strain evidence="11 12">Pla108</strain>
    </source>
</reference>
<dbReference type="AlphaFoldDB" id="A0A5C6AF85"/>
<dbReference type="InterPro" id="IPR045865">
    <property type="entry name" value="ACT-like_dom_sf"/>
</dbReference>
<dbReference type="Proteomes" id="UP000317421">
    <property type="component" value="Unassembled WGS sequence"/>
</dbReference>
<dbReference type="PROSITE" id="PS51671">
    <property type="entry name" value="ACT"/>
    <property type="match status" value="1"/>
</dbReference>
<dbReference type="PANTHER" id="PTHR47320">
    <property type="entry name" value="BIFUNCTIONAL URIDYLYLTRANSFERASE/URIDYLYL-REMOVING ENZYME"/>
    <property type="match status" value="1"/>
</dbReference>
<evidence type="ECO:0000259" key="10">
    <source>
        <dbReference type="PROSITE" id="PS51831"/>
    </source>
</evidence>
<evidence type="ECO:0000256" key="6">
    <source>
        <dbReference type="ARBA" id="ARBA00023268"/>
    </source>
</evidence>
<feature type="region of interest" description="Uridylyltransferase" evidence="7">
    <location>
        <begin position="1"/>
        <end position="354"/>
    </location>
</feature>
<evidence type="ECO:0000259" key="9">
    <source>
        <dbReference type="PROSITE" id="PS51671"/>
    </source>
</evidence>
<evidence type="ECO:0000256" key="3">
    <source>
        <dbReference type="ARBA" id="ARBA00022737"/>
    </source>
</evidence>
<dbReference type="PROSITE" id="PS51831">
    <property type="entry name" value="HD"/>
    <property type="match status" value="1"/>
</dbReference>
<protein>
    <recommendedName>
        <fullName evidence="7">Bifunctional uridylyltransferase/uridylyl-removing enzyme</fullName>
        <shortName evidence="7">UTase/UR</shortName>
    </recommendedName>
    <alternativeName>
        <fullName evidence="7">Bifunctional [protein-PII] modification enzyme</fullName>
    </alternativeName>
    <alternativeName>
        <fullName evidence="7">Bifunctional nitrogen sensor protein</fullName>
    </alternativeName>
    <domain>
        <recommendedName>
            <fullName evidence="7">[Protein-PII] uridylyltransferase</fullName>
            <shortName evidence="7">PII uridylyltransferase</shortName>
            <shortName evidence="7">UTase</shortName>
            <ecNumber evidence="7">2.7.7.59</ecNumber>
        </recommendedName>
    </domain>
    <domain>
        <recommendedName>
            <fullName evidence="7">[Protein-PII]-UMP uridylyl-removing enzyme</fullName>
            <shortName evidence="7">UR</shortName>
            <ecNumber evidence="7">3.1.4.-</ecNumber>
        </recommendedName>
    </domain>
</protein>
<proteinExistence type="inferred from homology"/>
<evidence type="ECO:0000256" key="2">
    <source>
        <dbReference type="ARBA" id="ARBA00022695"/>
    </source>
</evidence>
<dbReference type="Gene3D" id="1.10.3090.10">
    <property type="entry name" value="cca-adding enzyme, domain 2"/>
    <property type="match status" value="1"/>
</dbReference>
<dbReference type="Pfam" id="PF08335">
    <property type="entry name" value="GlnD_UR_UTase"/>
    <property type="match status" value="1"/>
</dbReference>
<evidence type="ECO:0000256" key="5">
    <source>
        <dbReference type="ARBA" id="ARBA00022842"/>
    </source>
</evidence>
<dbReference type="InterPro" id="IPR002912">
    <property type="entry name" value="ACT_dom"/>
</dbReference>
<dbReference type="HAMAP" id="MF_00277">
    <property type="entry name" value="PII_uridylyl_transf"/>
    <property type="match status" value="1"/>
</dbReference>
<keyword evidence="2 7" id="KW-0548">Nucleotidyltransferase</keyword>
<dbReference type="InterPro" id="IPR043519">
    <property type="entry name" value="NT_sf"/>
</dbReference>
<dbReference type="InterPro" id="IPR010043">
    <property type="entry name" value="UTase/UR"/>
</dbReference>
<feature type="domain" description="HD" evidence="10">
    <location>
        <begin position="471"/>
        <end position="588"/>
    </location>
</feature>
<evidence type="ECO:0000256" key="7">
    <source>
        <dbReference type="HAMAP-Rule" id="MF_00277"/>
    </source>
</evidence>
<dbReference type="SUPFAM" id="SSF55021">
    <property type="entry name" value="ACT-like"/>
    <property type="match status" value="1"/>
</dbReference>
<sequence length="903" mass="99374">MSTPDPRTDAPHAEGGASSHSRLPKHVAEAKEELQAAREKVHAAHALGLPAVQVCARLTAAADAVVSRLWRAAADDLAPAAAARLASECVLVAHGGYGRRQLAPNSDIDLMVLHSPAGKAPAEVLSRRLTSELFDVGLELGHSLRTPEQSLQLARRDPMIATSLLESRHVVGSQPLYEKFAEAFRASTQRRGATACAEFVEARHAERKRYGETVYLLEPNIKRSRGALRDIHLLRWLWFVQLGMSELDRIHAAGALSKFDHHRLTSARDFLMRVRNELHFVSPQAGDTLTRHEQLRVAEGLGYQGSEGLRPVEQFMRDYFRHAGFVWFLTRRVSELTTRRKSVARAFQPVLSKSVTNDYRIGFGEIAATDSGRAKLLQSITEVLRLLDLAREQEKWIAQDTWYAVYRGAHDLPDGLSPEAATRFMNALKSPVGLGAYLRRAHDLTVLERVLPAFREVRCLLQFNQYHKFTVDEHTLRAVDIATRFGERQDTLGEAYRGLVDHGLLHLALLLHDVGKGRQGDHSVVGEQMAIEMADRLGLSEERTARLALLVRRHLSMSHLAFRRNTNDPAVIADFARLVGSPETLAMLFVLTCADMAAVGPGVLNDWKVNVLADLYSKTVDRLSDRTLRVEDRRNAVRTAVWQLLNEEERDSTLFKELFATLPESLLPSRSPGALAGVLRRLARVQSGETPPLESVSRTGIDAWGGYESDDATVEMLAGVANGAGRGVFASMAGALSSKGLAILSAETALLAHDVLLLRYTAADPKTAGNAAEANRRIQAIASAMVHSVDSTEPPKLPQVWGADKARAAAALSGMPTEVRIDTALSDDCAIIEVFTIDRVGLLYELAQSLHDSGLVIRFAKIATSLDQVVDVFYVNRHDGTKPSDDELLGEVSRRLMDVIEGE</sequence>
<dbReference type="GO" id="GO:0006808">
    <property type="term" value="P:regulation of nitrogen utilization"/>
    <property type="evidence" value="ECO:0007669"/>
    <property type="project" value="UniProtKB-UniRule"/>
</dbReference>
<comment type="activity regulation">
    <text evidence="7">Uridylyltransferase (UTase) activity is inhibited by glutamine, while glutamine activates uridylyl-removing (UR) activity.</text>
</comment>
<evidence type="ECO:0000256" key="4">
    <source>
        <dbReference type="ARBA" id="ARBA00022801"/>
    </source>
</evidence>
<dbReference type="Pfam" id="PF01966">
    <property type="entry name" value="HD"/>
    <property type="match status" value="1"/>
</dbReference>
<accession>A0A5C6AF85</accession>
<comment type="caution">
    <text evidence="11">The sequence shown here is derived from an EMBL/GenBank/DDBJ whole genome shotgun (WGS) entry which is preliminary data.</text>
</comment>